<reference evidence="2" key="1">
    <citation type="submission" date="2020-01" db="EMBL/GenBank/DDBJ databases">
        <authorList>
            <consortium name="DOE Joint Genome Institute"/>
            <person name="Haridas S."/>
            <person name="Albert R."/>
            <person name="Binder M."/>
            <person name="Bloem J."/>
            <person name="Labutti K."/>
            <person name="Salamov A."/>
            <person name="Andreopoulos B."/>
            <person name="Baker S.E."/>
            <person name="Barry K."/>
            <person name="Bills G."/>
            <person name="Bluhm B.H."/>
            <person name="Cannon C."/>
            <person name="Castanera R."/>
            <person name="Culley D.E."/>
            <person name="Daum C."/>
            <person name="Ezra D."/>
            <person name="Gonzalez J.B."/>
            <person name="Henrissat B."/>
            <person name="Kuo A."/>
            <person name="Liang C."/>
            <person name="Lipzen A."/>
            <person name="Lutzoni F."/>
            <person name="Magnuson J."/>
            <person name="Mondo S."/>
            <person name="Nolan M."/>
            <person name="Ohm R."/>
            <person name="Pangilinan J."/>
            <person name="Park H.-J."/>
            <person name="Ramirez L."/>
            <person name="Alfaro M."/>
            <person name="Sun H."/>
            <person name="Tritt A."/>
            <person name="Yoshinaga Y."/>
            <person name="Zwiers L.-H."/>
            <person name="Turgeon B.G."/>
            <person name="Goodwin S.B."/>
            <person name="Spatafora J.W."/>
            <person name="Crous P.W."/>
            <person name="Grigoriev I.V."/>
        </authorList>
    </citation>
    <scope>NUCLEOTIDE SEQUENCE</scope>
    <source>
        <strain evidence="2">CBS 342.82</strain>
    </source>
</reference>
<gene>
    <name evidence="2" type="ORF">K489DRAFT_229180</name>
</gene>
<dbReference type="GeneID" id="54357596"/>
<dbReference type="Proteomes" id="UP000504637">
    <property type="component" value="Unplaced"/>
</dbReference>
<proteinExistence type="predicted"/>
<sequence length="87" mass="9652">MRPSVWSLIPRCMCMCVCVCHHHHHTQSSYQTSTCTDWINLGPLSTVAVTGCLRSSSSLSLSRSSCNDISLQKSINRLMRDGLRPAT</sequence>
<evidence type="ECO:0000313" key="1">
    <source>
        <dbReference type="Proteomes" id="UP000504637"/>
    </source>
</evidence>
<evidence type="ECO:0000313" key="2">
    <source>
        <dbReference type="RefSeq" id="XP_033458988.1"/>
    </source>
</evidence>
<organism evidence="2">
    <name type="scientific">Dissoconium aciculare CBS 342.82</name>
    <dbReference type="NCBI Taxonomy" id="1314786"/>
    <lineage>
        <taxon>Eukaryota</taxon>
        <taxon>Fungi</taxon>
        <taxon>Dikarya</taxon>
        <taxon>Ascomycota</taxon>
        <taxon>Pezizomycotina</taxon>
        <taxon>Dothideomycetes</taxon>
        <taxon>Dothideomycetidae</taxon>
        <taxon>Mycosphaerellales</taxon>
        <taxon>Dissoconiaceae</taxon>
        <taxon>Dissoconium</taxon>
    </lineage>
</organism>
<keyword evidence="1" id="KW-1185">Reference proteome</keyword>
<reference evidence="2" key="3">
    <citation type="submission" date="2025-08" db="UniProtKB">
        <authorList>
            <consortium name="RefSeq"/>
        </authorList>
    </citation>
    <scope>IDENTIFICATION</scope>
    <source>
        <strain evidence="2">CBS 342.82</strain>
    </source>
</reference>
<dbReference type="AlphaFoldDB" id="A0A6J3M4Y8"/>
<dbReference type="RefSeq" id="XP_033458988.1">
    <property type="nucleotide sequence ID" value="XM_033599797.1"/>
</dbReference>
<accession>A0A6J3M4Y8</accession>
<name>A0A6J3M4Y8_9PEZI</name>
<reference evidence="2" key="2">
    <citation type="submission" date="2020-04" db="EMBL/GenBank/DDBJ databases">
        <authorList>
            <consortium name="NCBI Genome Project"/>
        </authorList>
    </citation>
    <scope>NUCLEOTIDE SEQUENCE</scope>
    <source>
        <strain evidence="2">CBS 342.82</strain>
    </source>
</reference>
<protein>
    <submittedName>
        <fullName evidence="2">Uncharacterized protein</fullName>
    </submittedName>
</protein>